<dbReference type="NCBIfam" id="NF047832">
    <property type="entry name" value="caspase_w_EACC1"/>
    <property type="match status" value="1"/>
</dbReference>
<evidence type="ECO:0000256" key="1">
    <source>
        <dbReference type="SAM" id="MobiDB-lite"/>
    </source>
</evidence>
<reference evidence="3" key="1">
    <citation type="submission" date="2022-06" db="EMBL/GenBank/DDBJ databases">
        <title>Genome public.</title>
        <authorList>
            <person name="Sun Q."/>
        </authorList>
    </citation>
    <scope>NUCLEOTIDE SEQUENCE</scope>
    <source>
        <strain evidence="3">CWNU-1</strain>
    </source>
</reference>
<dbReference type="Gene3D" id="3.40.50.1460">
    <property type="match status" value="1"/>
</dbReference>
<dbReference type="InterPro" id="IPR029030">
    <property type="entry name" value="Caspase-like_dom_sf"/>
</dbReference>
<gene>
    <name evidence="3" type="ORF">NBG84_04385</name>
</gene>
<dbReference type="Proteomes" id="UP001431429">
    <property type="component" value="Unassembled WGS sequence"/>
</dbReference>
<evidence type="ECO:0000259" key="2">
    <source>
        <dbReference type="Pfam" id="PF00656"/>
    </source>
</evidence>
<feature type="region of interest" description="Disordered" evidence="1">
    <location>
        <begin position="244"/>
        <end position="273"/>
    </location>
</feature>
<feature type="compositionally biased region" description="Basic residues" evidence="1">
    <location>
        <begin position="263"/>
        <end position="273"/>
    </location>
</feature>
<dbReference type="Pfam" id="PF00656">
    <property type="entry name" value="Peptidase_C14"/>
    <property type="match status" value="1"/>
</dbReference>
<feature type="compositionally biased region" description="Low complexity" evidence="1">
    <location>
        <begin position="306"/>
        <end position="332"/>
    </location>
</feature>
<keyword evidence="4" id="KW-1185">Reference proteome</keyword>
<evidence type="ECO:0000313" key="4">
    <source>
        <dbReference type="Proteomes" id="UP001431429"/>
    </source>
</evidence>
<sequence length="468" mass="48356">MSSGRLPDPAASRVVLIGVSDFVSTAGRAPHALPAVRNNLRALEGLFGDRLWSEGAVHCTRVENPAFPVDLVKAVRCAVAAATDTLVIYYAGHGLIDSQGELHLAVGHSDAGFVRDTAVEYKRIGEELRASRATRRIVVLDCCFAARAFGAQSAEPDFAMDGTYVLAAAGETVMAVSPPGGEFTAFTGALVDVLRTGVPGGPEYLSLDALFVELTCELAEREGPAPQRQCQNRVGATPFARNAAVGTSATASDTRPAPPAPGRHQKAAGPRNRRRRMLLAAAGASAVGALVYWQLPLDTSAREKPPVSAKPAVPSSAPSASQSTPAESTPPSGAESLRVKLFKDGRTANGNVGIDVTSLVGNVRRNGVNDAFGGGEGETGGGAAVQAEELPGGSTSGLVDFHVETPWGNCTAEGVAIGRSTVVTARSGPWVRITVTAVENGSRADAAVVTFRVTQGRDKAPEGNETCA</sequence>
<evidence type="ECO:0000313" key="3">
    <source>
        <dbReference type="EMBL" id="MCM2387554.1"/>
    </source>
</evidence>
<feature type="domain" description="Peptidase C14 caspase" evidence="2">
    <location>
        <begin position="14"/>
        <end position="220"/>
    </location>
</feature>
<proteinExistence type="predicted"/>
<feature type="region of interest" description="Disordered" evidence="1">
    <location>
        <begin position="302"/>
        <end position="334"/>
    </location>
</feature>
<comment type="caution">
    <text evidence="3">The sequence shown here is derived from an EMBL/GenBank/DDBJ whole genome shotgun (WGS) entry which is preliminary data.</text>
</comment>
<dbReference type="RefSeq" id="WP_250917913.1">
    <property type="nucleotide sequence ID" value="NZ_JAMQAW010000003.1"/>
</dbReference>
<accession>A0ABT0UGK3</accession>
<dbReference type="InterPro" id="IPR011600">
    <property type="entry name" value="Pept_C14_caspase"/>
</dbReference>
<organism evidence="3 4">
    <name type="scientific">Streptomyces albipurpureus</name>
    <dbReference type="NCBI Taxonomy" id="2897419"/>
    <lineage>
        <taxon>Bacteria</taxon>
        <taxon>Bacillati</taxon>
        <taxon>Actinomycetota</taxon>
        <taxon>Actinomycetes</taxon>
        <taxon>Kitasatosporales</taxon>
        <taxon>Streptomycetaceae</taxon>
        <taxon>Streptomyces</taxon>
    </lineage>
</organism>
<protein>
    <submittedName>
        <fullName evidence="3">Caspase family protein</fullName>
    </submittedName>
</protein>
<dbReference type="SUPFAM" id="SSF52129">
    <property type="entry name" value="Caspase-like"/>
    <property type="match status" value="1"/>
</dbReference>
<name>A0ABT0UGK3_9ACTN</name>
<dbReference type="EMBL" id="JAMQAW010000003">
    <property type="protein sequence ID" value="MCM2387554.1"/>
    <property type="molecule type" value="Genomic_DNA"/>
</dbReference>